<protein>
    <recommendedName>
        <fullName evidence="10">Serine/threonine-protein kinase</fullName>
        <ecNumber evidence="10">2.7.11.1</ecNumber>
    </recommendedName>
</protein>
<dbReference type="InterPro" id="IPR051138">
    <property type="entry name" value="PIM_Ser/Thr_kinase"/>
</dbReference>
<feature type="binding site" evidence="12">
    <location>
        <position position="159"/>
    </location>
    <ligand>
        <name>ATP</name>
        <dbReference type="ChEBI" id="CHEBI:30616"/>
    </ligand>
</feature>
<feature type="binding site" evidence="12">
    <location>
        <begin position="52"/>
        <end position="60"/>
    </location>
    <ligand>
        <name>ATP</name>
        <dbReference type="ChEBI" id="CHEBI:30616"/>
    </ligand>
</feature>
<dbReference type="GO" id="GO:0005737">
    <property type="term" value="C:cytoplasm"/>
    <property type="evidence" value="ECO:0007669"/>
    <property type="project" value="UniProtKB-UniRule"/>
</dbReference>
<comment type="function">
    <text evidence="10">Proto-oncogene with serine/threonine kinase activity involved in cell survival and cell proliferation.</text>
</comment>
<dbReference type="SMART" id="SM00220">
    <property type="entry name" value="S_TKc"/>
    <property type="match status" value="1"/>
</dbReference>
<dbReference type="Gene3D" id="1.10.510.10">
    <property type="entry name" value="Transferase(Phosphotransferase) domain 1"/>
    <property type="match status" value="1"/>
</dbReference>
<dbReference type="PANTHER" id="PTHR22984">
    <property type="entry name" value="SERINE/THREONINE-PROTEIN KINASE PIM"/>
    <property type="match status" value="1"/>
</dbReference>
<dbReference type="PROSITE" id="PS50011">
    <property type="entry name" value="PROTEIN_KINASE_DOM"/>
    <property type="match status" value="1"/>
</dbReference>
<dbReference type="InterPro" id="IPR008271">
    <property type="entry name" value="Ser/Thr_kinase_AS"/>
</dbReference>
<keyword evidence="2 10" id="KW-0723">Serine/threonine-protein kinase</keyword>
<keyword evidence="4 10" id="KW-0808">Transferase</keyword>
<evidence type="ECO:0000256" key="6">
    <source>
        <dbReference type="ARBA" id="ARBA00022777"/>
    </source>
</evidence>
<keyword evidence="15" id="KW-1185">Reference proteome</keyword>
<feature type="binding site" evidence="12">
    <location>
        <position position="166"/>
    </location>
    <ligand>
        <name>ATP</name>
        <dbReference type="ChEBI" id="CHEBI:30616"/>
    </ligand>
</feature>
<feature type="active site" description="Proton acceptor" evidence="11">
    <location>
        <position position="205"/>
    </location>
</feature>
<evidence type="ECO:0000256" key="5">
    <source>
        <dbReference type="ARBA" id="ARBA00022741"/>
    </source>
</evidence>
<keyword evidence="3" id="KW-0597">Phosphoprotein</keyword>
<dbReference type="SUPFAM" id="SSF56112">
    <property type="entry name" value="Protein kinase-like (PK-like)"/>
    <property type="match status" value="1"/>
</dbReference>
<name>A0A8C1IKF3_CYPCA</name>
<keyword evidence="7 10" id="KW-0067">ATP-binding</keyword>
<keyword evidence="5 10" id="KW-0547">Nucleotide-binding</keyword>
<proteinExistence type="inferred from homology"/>
<evidence type="ECO:0000256" key="10">
    <source>
        <dbReference type="PIRNR" id="PIRNR037993"/>
    </source>
</evidence>
<evidence type="ECO:0000256" key="9">
    <source>
        <dbReference type="ARBA" id="ARBA00048679"/>
    </source>
</evidence>
<dbReference type="GO" id="GO:0007346">
    <property type="term" value="P:regulation of mitotic cell cycle"/>
    <property type="evidence" value="ECO:0007669"/>
    <property type="project" value="TreeGrafter"/>
</dbReference>
<dbReference type="Ensembl" id="ENSCCRT00010020676.1">
    <property type="protein sequence ID" value="ENSCCRP00010018905.1"/>
    <property type="gene ID" value="ENSCCRG00010008182.1"/>
</dbReference>
<evidence type="ECO:0000313" key="14">
    <source>
        <dbReference type="Ensembl" id="ENSCCRP00010018905.1"/>
    </source>
</evidence>
<evidence type="ECO:0000256" key="1">
    <source>
        <dbReference type="ARBA" id="ARBA00005505"/>
    </source>
</evidence>
<dbReference type="Proteomes" id="UP000694427">
    <property type="component" value="Unplaced"/>
</dbReference>
<dbReference type="GO" id="GO:0043066">
    <property type="term" value="P:negative regulation of apoptotic process"/>
    <property type="evidence" value="ECO:0007669"/>
    <property type="project" value="UniProtKB-UniRule"/>
</dbReference>
<evidence type="ECO:0000256" key="2">
    <source>
        <dbReference type="ARBA" id="ARBA00022527"/>
    </source>
</evidence>
<keyword evidence="6 10" id="KW-0418">Kinase</keyword>
<dbReference type="InterPro" id="IPR011009">
    <property type="entry name" value="Kinase-like_dom_sf"/>
</dbReference>
<dbReference type="InterPro" id="IPR000719">
    <property type="entry name" value="Prot_kinase_dom"/>
</dbReference>
<dbReference type="InterPro" id="IPR017348">
    <property type="entry name" value="PIM1/2/3"/>
</dbReference>
<feature type="domain" description="Protein kinase" evidence="13">
    <location>
        <begin position="46"/>
        <end position="328"/>
    </location>
</feature>
<comment type="similarity">
    <text evidence="1 10">Belongs to the protein kinase superfamily. CAMK Ser/Thr protein kinase family. PIM subfamily.</text>
</comment>
<evidence type="ECO:0000259" key="13">
    <source>
        <dbReference type="PROSITE" id="PS50011"/>
    </source>
</evidence>
<dbReference type="Gene3D" id="3.30.200.20">
    <property type="entry name" value="Phosphorylase Kinase, domain 1"/>
    <property type="match status" value="2"/>
</dbReference>
<dbReference type="GO" id="GO:0004674">
    <property type="term" value="F:protein serine/threonine kinase activity"/>
    <property type="evidence" value="ECO:0007669"/>
    <property type="project" value="UniProtKB-UniRule"/>
</dbReference>
<accession>A0A8C1IKF3</accession>
<sequence>MEPFCCQPCIVHVRFKSRFYTNTLTHTASLLRFTAKTEREPFDKVYHVGSVLGSGGFGTVYAGTRISDALPVSAGFVLVAAHGRVWRHSHAFTRAIFSFCLQVAIKHVAKERVTEWGTINGSLVPLEIVLLKKVASTFQGVIKLIDWYERADGWLIVMERPEMVKDLFDYITEKGALDEDTARRFFRQVLEAVRHCYSCGVVHRDIKDENLLVDLRTGDLKLIDFGSGAILKDTVYTDFDGTRVYSPPEWIRYHRYHGRSATVWSLGVLLYDMVCGDIPFEHDEEILRGRLFFRRRVSPVCQQLIKWCLCLRPSDRPTLEQIFEHQWMLMEESPKAESGDITLHSISTESGKESL</sequence>
<dbReference type="FunFam" id="1.10.510.10:FF:000209">
    <property type="entry name" value="Serine/threonine-protein kinase pim-1"/>
    <property type="match status" value="1"/>
</dbReference>
<organism evidence="14 15">
    <name type="scientific">Cyprinus carpio</name>
    <name type="common">Common carp</name>
    <dbReference type="NCBI Taxonomy" id="7962"/>
    <lineage>
        <taxon>Eukaryota</taxon>
        <taxon>Metazoa</taxon>
        <taxon>Chordata</taxon>
        <taxon>Craniata</taxon>
        <taxon>Vertebrata</taxon>
        <taxon>Euteleostomi</taxon>
        <taxon>Actinopterygii</taxon>
        <taxon>Neopterygii</taxon>
        <taxon>Teleostei</taxon>
        <taxon>Ostariophysi</taxon>
        <taxon>Cypriniformes</taxon>
        <taxon>Cyprinidae</taxon>
        <taxon>Cyprininae</taxon>
        <taxon>Cyprinus</taxon>
    </lineage>
</organism>
<evidence type="ECO:0000256" key="4">
    <source>
        <dbReference type="ARBA" id="ARBA00022679"/>
    </source>
</evidence>
<dbReference type="AlphaFoldDB" id="A0A8C1IKF3"/>
<evidence type="ECO:0000256" key="11">
    <source>
        <dbReference type="PIRSR" id="PIRSR037993-1"/>
    </source>
</evidence>
<evidence type="ECO:0000256" key="7">
    <source>
        <dbReference type="ARBA" id="ARBA00022840"/>
    </source>
</evidence>
<feature type="binding site" evidence="12">
    <location>
        <position position="106"/>
    </location>
    <ligand>
        <name>ATP</name>
        <dbReference type="ChEBI" id="CHEBI:30616"/>
    </ligand>
</feature>
<dbReference type="PIRSF" id="PIRSF037993">
    <property type="entry name" value="STPK_Pim-1"/>
    <property type="match status" value="1"/>
</dbReference>
<dbReference type="GO" id="GO:0005524">
    <property type="term" value="F:ATP binding"/>
    <property type="evidence" value="ECO:0007669"/>
    <property type="project" value="UniProtKB-UniRule"/>
</dbReference>
<reference evidence="14" key="1">
    <citation type="submission" date="2025-08" db="UniProtKB">
        <authorList>
            <consortium name="Ensembl"/>
        </authorList>
    </citation>
    <scope>IDENTIFICATION</scope>
</reference>
<dbReference type="PROSITE" id="PS00108">
    <property type="entry name" value="PROTEIN_KINASE_ST"/>
    <property type="match status" value="1"/>
</dbReference>
<evidence type="ECO:0000256" key="12">
    <source>
        <dbReference type="PIRSR" id="PIRSR037993-2"/>
    </source>
</evidence>
<comment type="catalytic activity">
    <reaction evidence="9 10">
        <text>L-seryl-[protein] + ATP = O-phospho-L-seryl-[protein] + ADP + H(+)</text>
        <dbReference type="Rhea" id="RHEA:17989"/>
        <dbReference type="Rhea" id="RHEA-COMP:9863"/>
        <dbReference type="Rhea" id="RHEA-COMP:11604"/>
        <dbReference type="ChEBI" id="CHEBI:15378"/>
        <dbReference type="ChEBI" id="CHEBI:29999"/>
        <dbReference type="ChEBI" id="CHEBI:30616"/>
        <dbReference type="ChEBI" id="CHEBI:83421"/>
        <dbReference type="ChEBI" id="CHEBI:456216"/>
        <dbReference type="EC" id="2.7.11.1"/>
    </reaction>
</comment>
<comment type="catalytic activity">
    <reaction evidence="8 10">
        <text>L-threonyl-[protein] + ATP = O-phospho-L-threonyl-[protein] + ADP + H(+)</text>
        <dbReference type="Rhea" id="RHEA:46608"/>
        <dbReference type="Rhea" id="RHEA-COMP:11060"/>
        <dbReference type="Rhea" id="RHEA-COMP:11605"/>
        <dbReference type="ChEBI" id="CHEBI:15378"/>
        <dbReference type="ChEBI" id="CHEBI:30013"/>
        <dbReference type="ChEBI" id="CHEBI:30616"/>
        <dbReference type="ChEBI" id="CHEBI:61977"/>
        <dbReference type="ChEBI" id="CHEBI:456216"/>
        <dbReference type="EC" id="2.7.11.1"/>
    </reaction>
</comment>
<evidence type="ECO:0000313" key="15">
    <source>
        <dbReference type="Proteomes" id="UP000694427"/>
    </source>
</evidence>
<dbReference type="PANTHER" id="PTHR22984:SF24">
    <property type="entry name" value="SERINE_THREONINE-PROTEIN KINASE"/>
    <property type="match status" value="1"/>
</dbReference>
<dbReference type="Pfam" id="PF00069">
    <property type="entry name" value="Pkinase"/>
    <property type="match status" value="1"/>
</dbReference>
<dbReference type="EC" id="2.7.11.1" evidence="10"/>
<dbReference type="GO" id="GO:0106310">
    <property type="term" value="F:protein serine kinase activity"/>
    <property type="evidence" value="ECO:0007669"/>
    <property type="project" value="UniProtKB-UniRule"/>
</dbReference>
<evidence type="ECO:0000256" key="8">
    <source>
        <dbReference type="ARBA" id="ARBA00047899"/>
    </source>
</evidence>
<evidence type="ECO:0000256" key="3">
    <source>
        <dbReference type="ARBA" id="ARBA00022553"/>
    </source>
</evidence>
<reference evidence="14" key="2">
    <citation type="submission" date="2025-09" db="UniProtKB">
        <authorList>
            <consortium name="Ensembl"/>
        </authorList>
    </citation>
    <scope>IDENTIFICATION</scope>
</reference>